<organism evidence="2">
    <name type="scientific">marine sediment metagenome</name>
    <dbReference type="NCBI Taxonomy" id="412755"/>
    <lineage>
        <taxon>unclassified sequences</taxon>
        <taxon>metagenomes</taxon>
        <taxon>ecological metagenomes</taxon>
    </lineage>
</organism>
<protein>
    <recommendedName>
        <fullName evidence="3">NolW-like domain-containing protein</fullName>
    </recommendedName>
</protein>
<evidence type="ECO:0008006" key="3">
    <source>
        <dbReference type="Google" id="ProtNLM"/>
    </source>
</evidence>
<dbReference type="AlphaFoldDB" id="A0A0F9D2G0"/>
<feature type="compositionally biased region" description="Basic and acidic residues" evidence="1">
    <location>
        <begin position="371"/>
        <end position="380"/>
    </location>
</feature>
<gene>
    <name evidence="2" type="ORF">LCGC14_2540240</name>
</gene>
<feature type="non-terminal residue" evidence="2">
    <location>
        <position position="1"/>
    </location>
</feature>
<feature type="non-terminal residue" evidence="2">
    <location>
        <position position="484"/>
    </location>
</feature>
<proteinExistence type="predicted"/>
<feature type="compositionally biased region" description="Basic and acidic residues" evidence="1">
    <location>
        <begin position="433"/>
        <end position="446"/>
    </location>
</feature>
<evidence type="ECO:0000256" key="1">
    <source>
        <dbReference type="SAM" id="MobiDB-lite"/>
    </source>
</evidence>
<feature type="region of interest" description="Disordered" evidence="1">
    <location>
        <begin position="336"/>
        <end position="355"/>
    </location>
</feature>
<reference evidence="2" key="1">
    <citation type="journal article" date="2015" name="Nature">
        <title>Complex archaea that bridge the gap between prokaryotes and eukaryotes.</title>
        <authorList>
            <person name="Spang A."/>
            <person name="Saw J.H."/>
            <person name="Jorgensen S.L."/>
            <person name="Zaremba-Niedzwiedzka K."/>
            <person name="Martijn J."/>
            <person name="Lind A.E."/>
            <person name="van Eijk R."/>
            <person name="Schleper C."/>
            <person name="Guy L."/>
            <person name="Ettema T.J."/>
        </authorList>
    </citation>
    <scope>NUCLEOTIDE SEQUENCE</scope>
</reference>
<comment type="caution">
    <text evidence="2">The sequence shown here is derived from an EMBL/GenBank/DDBJ whole genome shotgun (WGS) entry which is preliminary data.</text>
</comment>
<feature type="compositionally biased region" description="Acidic residues" evidence="1">
    <location>
        <begin position="346"/>
        <end position="355"/>
    </location>
</feature>
<dbReference type="EMBL" id="LAZR01041439">
    <property type="protein sequence ID" value="KKL11991.1"/>
    <property type="molecule type" value="Genomic_DNA"/>
</dbReference>
<feature type="region of interest" description="Disordered" evidence="1">
    <location>
        <begin position="371"/>
        <end position="449"/>
    </location>
</feature>
<evidence type="ECO:0000313" key="2">
    <source>
        <dbReference type="EMBL" id="KKL11991.1"/>
    </source>
</evidence>
<accession>A0A0F9D2G0</accession>
<name>A0A0F9D2G0_9ZZZZ</name>
<feature type="compositionally biased region" description="Basic and acidic residues" evidence="1">
    <location>
        <begin position="401"/>
        <end position="424"/>
    </location>
</feature>
<sequence>VFVFCISLSIAAQSSKQPVLRNMVRRLKNISSDDARKMLQQLNLGRDINLLPHNALIVTSESSTDLLKASSLLKVADSEQPYVVATILSAPNPKYLATNGEIEQILGNVSIGTFEVPPSKTEKPKVILDMHNFDLVVIAPKEMIIPITATVKRLQNIPEEAAVIQDRQPETSVTEISLDELLEVLEESKGAVTPKREKTLPVETQGLVEPLEQKEPEAIPVEPVAEGAVEEESDFFSDELFRSLAEAEENAPEPIIATGKPQVEVKPEPVPEVESVVAEPEPEAIPEVIAVEPIKVEPIIAKPEAKPVIAKPEPAPKPEVMVEPVIIPTAEPVVEPTPAAKVEPDVVPEAEEESAQDALLKALKMLAAKEQVQEPVKETPEPVDVAEEPADESPKPTPAAKRPEKKPARKLEKEMPKVQEEPEKTTPAVPTARGEEIDFTKPKEEIPQQYIPTIDGKTGHVELPGSEEELELTVTLPEKVTILE</sequence>